<dbReference type="PANTHER" id="PTHR15410">
    <property type="entry name" value="HIRA-INTERACTING PROTEIN 3"/>
    <property type="match status" value="1"/>
</dbReference>
<dbReference type="EMBL" id="KN832876">
    <property type="protein sequence ID" value="KIN00817.1"/>
    <property type="molecule type" value="Genomic_DNA"/>
</dbReference>
<feature type="region of interest" description="Disordered" evidence="1">
    <location>
        <begin position="70"/>
        <end position="292"/>
    </location>
</feature>
<evidence type="ECO:0000313" key="2">
    <source>
        <dbReference type="EMBL" id="KIN00817.1"/>
    </source>
</evidence>
<feature type="compositionally biased region" description="Basic and acidic residues" evidence="1">
    <location>
        <begin position="404"/>
        <end position="417"/>
    </location>
</feature>
<dbReference type="GO" id="GO:0005634">
    <property type="term" value="C:nucleus"/>
    <property type="evidence" value="ECO:0007669"/>
    <property type="project" value="TreeGrafter"/>
</dbReference>
<feature type="compositionally biased region" description="Acidic residues" evidence="1">
    <location>
        <begin position="126"/>
        <end position="136"/>
    </location>
</feature>
<proteinExistence type="predicted"/>
<accession>A0A0C3HER5</accession>
<dbReference type="InterPro" id="IPR037647">
    <property type="entry name" value="HIRIP3"/>
</dbReference>
<feature type="compositionally biased region" description="Basic and acidic residues" evidence="1">
    <location>
        <begin position="194"/>
        <end position="212"/>
    </location>
</feature>
<reference evidence="3" key="2">
    <citation type="submission" date="2015-01" db="EMBL/GenBank/DDBJ databases">
        <title>Evolutionary Origins and Diversification of the Mycorrhizal Mutualists.</title>
        <authorList>
            <consortium name="DOE Joint Genome Institute"/>
            <consortium name="Mycorrhizal Genomics Consortium"/>
            <person name="Kohler A."/>
            <person name="Kuo A."/>
            <person name="Nagy L.G."/>
            <person name="Floudas D."/>
            <person name="Copeland A."/>
            <person name="Barry K.W."/>
            <person name="Cichocki N."/>
            <person name="Veneault-Fourrey C."/>
            <person name="LaButti K."/>
            <person name="Lindquist E.A."/>
            <person name="Lipzen A."/>
            <person name="Lundell T."/>
            <person name="Morin E."/>
            <person name="Murat C."/>
            <person name="Riley R."/>
            <person name="Ohm R."/>
            <person name="Sun H."/>
            <person name="Tunlid A."/>
            <person name="Henrissat B."/>
            <person name="Grigoriev I.V."/>
            <person name="Hibbett D.S."/>
            <person name="Martin F."/>
        </authorList>
    </citation>
    <scope>NUCLEOTIDE SEQUENCE [LARGE SCALE GENOMIC DNA]</scope>
    <source>
        <strain evidence="3">Zn</strain>
    </source>
</reference>
<dbReference type="InParanoid" id="A0A0C3HER5"/>
<feature type="compositionally biased region" description="Polar residues" evidence="1">
    <location>
        <begin position="139"/>
        <end position="152"/>
    </location>
</feature>
<reference evidence="2 3" key="1">
    <citation type="submission" date="2014-04" db="EMBL/GenBank/DDBJ databases">
        <authorList>
            <consortium name="DOE Joint Genome Institute"/>
            <person name="Kuo A."/>
            <person name="Martino E."/>
            <person name="Perotto S."/>
            <person name="Kohler A."/>
            <person name="Nagy L.G."/>
            <person name="Floudas D."/>
            <person name="Copeland A."/>
            <person name="Barry K.W."/>
            <person name="Cichocki N."/>
            <person name="Veneault-Fourrey C."/>
            <person name="LaButti K."/>
            <person name="Lindquist E.A."/>
            <person name="Lipzen A."/>
            <person name="Lundell T."/>
            <person name="Morin E."/>
            <person name="Murat C."/>
            <person name="Sun H."/>
            <person name="Tunlid A."/>
            <person name="Henrissat B."/>
            <person name="Grigoriev I.V."/>
            <person name="Hibbett D.S."/>
            <person name="Martin F."/>
            <person name="Nordberg H.P."/>
            <person name="Cantor M.N."/>
            <person name="Hua S.X."/>
        </authorList>
    </citation>
    <scope>NUCLEOTIDE SEQUENCE [LARGE SCALE GENOMIC DNA]</scope>
    <source>
        <strain evidence="2 3">Zn</strain>
    </source>
</reference>
<dbReference type="HOGENOM" id="CLU_033002_0_0_1"/>
<evidence type="ECO:0000256" key="1">
    <source>
        <dbReference type="SAM" id="MobiDB-lite"/>
    </source>
</evidence>
<organism evidence="2 3">
    <name type="scientific">Oidiodendron maius (strain Zn)</name>
    <dbReference type="NCBI Taxonomy" id="913774"/>
    <lineage>
        <taxon>Eukaryota</taxon>
        <taxon>Fungi</taxon>
        <taxon>Dikarya</taxon>
        <taxon>Ascomycota</taxon>
        <taxon>Pezizomycotina</taxon>
        <taxon>Leotiomycetes</taxon>
        <taxon>Leotiomycetes incertae sedis</taxon>
        <taxon>Myxotrichaceae</taxon>
        <taxon>Oidiodendron</taxon>
    </lineage>
</organism>
<keyword evidence="3" id="KW-1185">Reference proteome</keyword>
<dbReference type="STRING" id="913774.A0A0C3HER5"/>
<feature type="region of interest" description="Disordered" evidence="1">
    <location>
        <begin position="364"/>
        <end position="417"/>
    </location>
</feature>
<feature type="compositionally biased region" description="Basic and acidic residues" evidence="1">
    <location>
        <begin position="236"/>
        <end position="245"/>
    </location>
</feature>
<name>A0A0C3HER5_OIDMZ</name>
<evidence type="ECO:0000313" key="3">
    <source>
        <dbReference type="Proteomes" id="UP000054321"/>
    </source>
</evidence>
<sequence length="435" mass="49354">MAPSADRLEDALRNAVEEVYRSEDQNNLTVRFVRDKVEIELGLDQGFFLTPEWKDRSKLLIKSWATKLIDDEERRAGPPADNDIKPKLENRASPVKKLEYPVKRGAKRASHNEKNLPKKRQKKEETSEDEGSEVFTEESAMSNFLGSNNSESPKAKRKSKIKSRGRPKAQPKKRARVAYDDSEDDNISESSMIHIEEDSKIKSSPPEKAKNEHGKRKRPSKAKVESEDDSMEEQIVADRKQAIKDDDSDSEAAMIIDDEPRLKLKKQFKVEATSSSKASKPKAAQKDLSPDEIQVKTLQSQLTKCGVRKIWGIELKKFGDDDLKKIRHLQGMLRDVGMTGRFSEQRAREIKELRELQADLEAVQEGDSKWGLQSGTRVRAQRKSLREISDEGHEDDEDGNGLGRSDRNVEVKAEDKAARVKQELAFLGDEESDSD</sequence>
<dbReference type="OrthoDB" id="552755at2759"/>
<gene>
    <name evidence="2" type="ORF">OIDMADRAFT_197679</name>
</gene>
<feature type="compositionally biased region" description="Basic residues" evidence="1">
    <location>
        <begin position="155"/>
        <end position="176"/>
    </location>
</feature>
<dbReference type="Proteomes" id="UP000054321">
    <property type="component" value="Unassembled WGS sequence"/>
</dbReference>
<feature type="compositionally biased region" description="Basic and acidic residues" evidence="1">
    <location>
        <begin position="70"/>
        <end position="102"/>
    </location>
</feature>
<protein>
    <recommendedName>
        <fullName evidence="4">Transcriptional regulator</fullName>
    </recommendedName>
</protein>
<dbReference type="AlphaFoldDB" id="A0A0C3HER5"/>
<dbReference type="PANTHER" id="PTHR15410:SF2">
    <property type="entry name" value="HIRA-INTERACTING PROTEIN 3"/>
    <property type="match status" value="1"/>
</dbReference>
<feature type="compositionally biased region" description="Low complexity" evidence="1">
    <location>
        <begin position="272"/>
        <end position="282"/>
    </location>
</feature>
<evidence type="ECO:0008006" key="4">
    <source>
        <dbReference type="Google" id="ProtNLM"/>
    </source>
</evidence>